<evidence type="ECO:0000313" key="21">
    <source>
        <dbReference type="EMBL" id="MCM2680570.1"/>
    </source>
</evidence>
<evidence type="ECO:0000256" key="2">
    <source>
        <dbReference type="ARBA" id="ARBA00011955"/>
    </source>
</evidence>
<feature type="binding site" evidence="19">
    <location>
        <position position="179"/>
    </location>
    <ligand>
        <name>Mg(2+)</name>
        <dbReference type="ChEBI" id="CHEBI:18420"/>
    </ligand>
</feature>
<proteinExistence type="inferred from homology"/>
<dbReference type="InterPro" id="IPR003374">
    <property type="entry name" value="ApbE-like_sf"/>
</dbReference>
<keyword evidence="20" id="KW-0812">Transmembrane</keyword>
<keyword evidence="6 18" id="KW-0285">Flavoprotein</keyword>
<evidence type="ECO:0000256" key="13">
    <source>
        <dbReference type="ARBA" id="ARBA00023139"/>
    </source>
</evidence>
<keyword evidence="7 18" id="KW-0808">Transferase</keyword>
<evidence type="ECO:0000256" key="11">
    <source>
        <dbReference type="ARBA" id="ARBA00022842"/>
    </source>
</evidence>
<dbReference type="GO" id="GO:0046872">
    <property type="term" value="F:metal ion binding"/>
    <property type="evidence" value="ECO:0007669"/>
    <property type="project" value="UniProtKB-UniRule"/>
</dbReference>
<evidence type="ECO:0000256" key="5">
    <source>
        <dbReference type="ARBA" id="ARBA00022519"/>
    </source>
</evidence>
<comment type="cofactor">
    <cofactor evidence="19">
        <name>Mg(2+)</name>
        <dbReference type="ChEBI" id="CHEBI:18420"/>
    </cofactor>
    <cofactor evidence="19">
        <name>Mn(2+)</name>
        <dbReference type="ChEBI" id="CHEBI:29035"/>
    </cofactor>
    <text evidence="19">Magnesium. Can also use manganese.</text>
</comment>
<gene>
    <name evidence="21" type="ORF">NAF29_12955</name>
</gene>
<evidence type="ECO:0000256" key="4">
    <source>
        <dbReference type="ARBA" id="ARBA00022475"/>
    </source>
</evidence>
<keyword evidence="11 18" id="KW-0460">Magnesium</keyword>
<dbReference type="EMBL" id="JAMQGP010000006">
    <property type="protein sequence ID" value="MCM2680570.1"/>
    <property type="molecule type" value="Genomic_DNA"/>
</dbReference>
<sequence>MTKQQKVLWLALIGLAIFVFWWQQPEKLQQVEIDGQTMGTYYVVKVVAPESEVIDAVALKAKIDDELVSVNKAMSTYDPTSELSLFNQSESIDPQVVSTALAYVVDEAIRLGELSHGALDVTVGPLVNLWGFGPDGRPEKKPEPEQQEAAQARVGLKHLQLSAQGLSKTIPNLYVDLSTIAKGYGVDQVAELVMAQGFTNVMVDIGGELRLEGMNANRQAWRIAIEKPVDGERAVQQIVAASNMGIATSGDYRNYFEVDGVRFSHIIDPETSLPINHRLVSVTVLHPSSMTADGLSTALMVMGDKEGFEWAEALELPVYMIIKTDQGFEGKATAAMQAYLVH</sequence>
<evidence type="ECO:0000256" key="9">
    <source>
        <dbReference type="ARBA" id="ARBA00022729"/>
    </source>
</evidence>
<evidence type="ECO:0000256" key="19">
    <source>
        <dbReference type="PIRSR" id="PIRSR006268-2"/>
    </source>
</evidence>
<dbReference type="FunFam" id="3.10.520.10:FF:000001">
    <property type="entry name" value="FAD:protein FMN transferase"/>
    <property type="match status" value="1"/>
</dbReference>
<comment type="similarity">
    <text evidence="1 18">Belongs to the ApbE family.</text>
</comment>
<keyword evidence="13" id="KW-0564">Palmitate</keyword>
<dbReference type="GO" id="GO:0016740">
    <property type="term" value="F:transferase activity"/>
    <property type="evidence" value="ECO:0007669"/>
    <property type="project" value="UniProtKB-UniRule"/>
</dbReference>
<evidence type="ECO:0000256" key="20">
    <source>
        <dbReference type="SAM" id="Phobius"/>
    </source>
</evidence>
<keyword evidence="22" id="KW-1185">Reference proteome</keyword>
<dbReference type="Gene3D" id="3.10.520.10">
    <property type="entry name" value="ApbE-like domains"/>
    <property type="match status" value="1"/>
</dbReference>
<keyword evidence="5" id="KW-0997">Cell inner membrane</keyword>
<keyword evidence="20" id="KW-1133">Transmembrane helix</keyword>
<comment type="catalytic activity">
    <reaction evidence="16 18">
        <text>L-threonyl-[protein] + FAD = FMN-L-threonyl-[protein] + AMP + H(+)</text>
        <dbReference type="Rhea" id="RHEA:36847"/>
        <dbReference type="Rhea" id="RHEA-COMP:11060"/>
        <dbReference type="Rhea" id="RHEA-COMP:11061"/>
        <dbReference type="ChEBI" id="CHEBI:15378"/>
        <dbReference type="ChEBI" id="CHEBI:30013"/>
        <dbReference type="ChEBI" id="CHEBI:57692"/>
        <dbReference type="ChEBI" id="CHEBI:74257"/>
        <dbReference type="ChEBI" id="CHEBI:456215"/>
        <dbReference type="EC" id="2.7.1.180"/>
    </reaction>
</comment>
<dbReference type="PANTHER" id="PTHR30040:SF2">
    <property type="entry name" value="FAD:PROTEIN FMN TRANSFERASE"/>
    <property type="match status" value="1"/>
</dbReference>
<dbReference type="PIRSF" id="PIRSF006268">
    <property type="entry name" value="ApbE"/>
    <property type="match status" value="1"/>
</dbReference>
<evidence type="ECO:0000256" key="6">
    <source>
        <dbReference type="ARBA" id="ARBA00022630"/>
    </source>
</evidence>
<comment type="caution">
    <text evidence="21">The sequence shown here is derived from an EMBL/GenBank/DDBJ whole genome shotgun (WGS) entry which is preliminary data.</text>
</comment>
<dbReference type="Pfam" id="PF02424">
    <property type="entry name" value="ApbE"/>
    <property type="match status" value="1"/>
</dbReference>
<evidence type="ECO:0000313" key="22">
    <source>
        <dbReference type="Proteomes" id="UP001165393"/>
    </source>
</evidence>
<keyword evidence="14" id="KW-0449">Lipoprotein</keyword>
<dbReference type="Proteomes" id="UP001165393">
    <property type="component" value="Unassembled WGS sequence"/>
</dbReference>
<evidence type="ECO:0000256" key="14">
    <source>
        <dbReference type="ARBA" id="ARBA00023288"/>
    </source>
</evidence>
<feature type="transmembrane region" description="Helical" evidence="20">
    <location>
        <begin position="7"/>
        <end position="23"/>
    </location>
</feature>
<organism evidence="21 22">
    <name type="scientific">Echinimonas agarilytica</name>
    <dbReference type="NCBI Taxonomy" id="1215918"/>
    <lineage>
        <taxon>Bacteria</taxon>
        <taxon>Pseudomonadati</taxon>
        <taxon>Pseudomonadota</taxon>
        <taxon>Gammaproteobacteria</taxon>
        <taxon>Alteromonadales</taxon>
        <taxon>Echinimonadaceae</taxon>
        <taxon>Echinimonas</taxon>
    </lineage>
</organism>
<comment type="subcellular location">
    <subcellularLocation>
        <location evidence="17">Cell inner membrane</location>
        <topology evidence="17">Lipid-anchor</topology>
        <orientation evidence="17">Periplasmic side</orientation>
    </subcellularLocation>
</comment>
<dbReference type="EC" id="2.7.1.180" evidence="2 18"/>
<feature type="binding site" evidence="19">
    <location>
        <position position="297"/>
    </location>
    <ligand>
        <name>Mg(2+)</name>
        <dbReference type="ChEBI" id="CHEBI:18420"/>
    </ligand>
</feature>
<keyword evidence="12 20" id="KW-0472">Membrane</keyword>
<dbReference type="InterPro" id="IPR024932">
    <property type="entry name" value="ApbE"/>
</dbReference>
<evidence type="ECO:0000256" key="10">
    <source>
        <dbReference type="ARBA" id="ARBA00022827"/>
    </source>
</evidence>
<keyword evidence="9" id="KW-0732">Signal</keyword>
<evidence type="ECO:0000256" key="17">
    <source>
        <dbReference type="ARBA" id="ARBA00060485"/>
    </source>
</evidence>
<evidence type="ECO:0000256" key="3">
    <source>
        <dbReference type="ARBA" id="ARBA00016337"/>
    </source>
</evidence>
<reference evidence="21 22" key="1">
    <citation type="journal article" date="2013" name="Antonie Van Leeuwenhoek">
        <title>Echinimonas agarilytica gen. nov., sp. nov., a new gammaproteobacterium isolated from the sea urchin Strongylocentrotus intermedius.</title>
        <authorList>
            <person name="Nedashkovskaya O.I."/>
            <person name="Stenkova A.M."/>
            <person name="Zhukova N.V."/>
            <person name="Van Trappen S."/>
            <person name="Lee J.S."/>
            <person name="Kim S.B."/>
        </authorList>
    </citation>
    <scope>NUCLEOTIDE SEQUENCE [LARGE SCALE GENOMIC DNA]</scope>
    <source>
        <strain evidence="21 22">KMM 6351</strain>
    </source>
</reference>
<dbReference type="SUPFAM" id="SSF143631">
    <property type="entry name" value="ApbE-like"/>
    <property type="match status" value="1"/>
</dbReference>
<evidence type="ECO:0000256" key="18">
    <source>
        <dbReference type="PIRNR" id="PIRNR006268"/>
    </source>
</evidence>
<evidence type="ECO:0000256" key="12">
    <source>
        <dbReference type="ARBA" id="ARBA00023136"/>
    </source>
</evidence>
<accession>A0AA41W7X1</accession>
<name>A0AA41W7X1_9GAMM</name>
<protein>
    <recommendedName>
        <fullName evidence="3 18">FAD:protein FMN transferase</fullName>
        <ecNumber evidence="2 18">2.7.1.180</ecNumber>
    </recommendedName>
    <alternativeName>
        <fullName evidence="15 18">Flavin transferase</fullName>
    </alternativeName>
</protein>
<dbReference type="RefSeq" id="WP_251262023.1">
    <property type="nucleotide sequence ID" value="NZ_JAMQGP010000006.1"/>
</dbReference>
<dbReference type="PANTHER" id="PTHR30040">
    <property type="entry name" value="THIAMINE BIOSYNTHESIS LIPOPROTEIN APBE"/>
    <property type="match status" value="1"/>
</dbReference>
<dbReference type="GO" id="GO:0005886">
    <property type="term" value="C:plasma membrane"/>
    <property type="evidence" value="ECO:0007669"/>
    <property type="project" value="UniProtKB-SubCell"/>
</dbReference>
<keyword evidence="10 18" id="KW-0274">FAD</keyword>
<keyword evidence="8 18" id="KW-0479">Metal-binding</keyword>
<evidence type="ECO:0000256" key="16">
    <source>
        <dbReference type="ARBA" id="ARBA00048540"/>
    </source>
</evidence>
<dbReference type="AlphaFoldDB" id="A0AA41W7X1"/>
<feature type="binding site" evidence="19">
    <location>
        <position position="293"/>
    </location>
    <ligand>
        <name>Mg(2+)</name>
        <dbReference type="ChEBI" id="CHEBI:18420"/>
    </ligand>
</feature>
<evidence type="ECO:0000256" key="15">
    <source>
        <dbReference type="ARBA" id="ARBA00031306"/>
    </source>
</evidence>
<keyword evidence="4" id="KW-1003">Cell membrane</keyword>
<evidence type="ECO:0000256" key="1">
    <source>
        <dbReference type="ARBA" id="ARBA00008282"/>
    </source>
</evidence>
<evidence type="ECO:0000256" key="8">
    <source>
        <dbReference type="ARBA" id="ARBA00022723"/>
    </source>
</evidence>
<evidence type="ECO:0000256" key="7">
    <source>
        <dbReference type="ARBA" id="ARBA00022679"/>
    </source>
</evidence>